<dbReference type="InParanoid" id="A0A0D8JT05"/>
<protein>
    <submittedName>
        <fullName evidence="1">Uncharacterized protein</fullName>
    </submittedName>
</protein>
<name>A0A0D8JT05_COCIM</name>
<sequence length="108" mass="12842">MKLYQTGFYTKYWWFTSSIESTCDMSKLNDKKILTYALTELDYIEKDLWKIYCKNNLLKNNWNDLKKFLYVRLEDPANSALEKNALHVKSINPVGSAYRDIKTNNSRL</sequence>
<dbReference type="VEuPathDB" id="FungiDB:CIMG_12958"/>
<accession>A0A0D8JT05</accession>
<dbReference type="Proteomes" id="UP000001261">
    <property type="component" value="Unassembled WGS sequence"/>
</dbReference>
<evidence type="ECO:0000313" key="2">
    <source>
        <dbReference type="Proteomes" id="UP000001261"/>
    </source>
</evidence>
<dbReference type="RefSeq" id="XP_004445246.1">
    <property type="nucleotide sequence ID" value="XM_004445189.1"/>
</dbReference>
<dbReference type="AlphaFoldDB" id="A0A0D8JT05"/>
<dbReference type="GeneID" id="24164585"/>
<reference evidence="2" key="2">
    <citation type="journal article" date="2010" name="Genome Res.">
        <title>Population genomic sequencing of Coccidioides fungi reveals recent hybridization and transposon control.</title>
        <authorList>
            <person name="Neafsey D.E."/>
            <person name="Barker B.M."/>
            <person name="Sharpton T.J."/>
            <person name="Stajich J.E."/>
            <person name="Park D.J."/>
            <person name="Whiston E."/>
            <person name="Hung C.-Y."/>
            <person name="McMahan C."/>
            <person name="White J."/>
            <person name="Sykes S."/>
            <person name="Heiman D."/>
            <person name="Young S."/>
            <person name="Zeng Q."/>
            <person name="Abouelleil A."/>
            <person name="Aftuck L."/>
            <person name="Bessette D."/>
            <person name="Brown A."/>
            <person name="FitzGerald M."/>
            <person name="Lui A."/>
            <person name="Macdonald J.P."/>
            <person name="Priest M."/>
            <person name="Orbach M.J."/>
            <person name="Galgiani J.N."/>
            <person name="Kirkland T.N."/>
            <person name="Cole G.T."/>
            <person name="Birren B.W."/>
            <person name="Henn M.R."/>
            <person name="Taylor J.W."/>
            <person name="Rounsley S.D."/>
        </authorList>
    </citation>
    <scope>GENOME REANNOTATION</scope>
    <source>
        <strain evidence="2">RS</strain>
    </source>
</reference>
<dbReference type="KEGG" id="cim:CIMG_12958"/>
<reference evidence="2" key="1">
    <citation type="journal article" date="2009" name="Genome Res.">
        <title>Comparative genomic analyses of the human fungal pathogens Coccidioides and their relatives.</title>
        <authorList>
            <person name="Sharpton T.J."/>
            <person name="Stajich J.E."/>
            <person name="Rounsley S.D."/>
            <person name="Gardner M.J."/>
            <person name="Wortman J.R."/>
            <person name="Jordar V.S."/>
            <person name="Maiti R."/>
            <person name="Kodira C.D."/>
            <person name="Neafsey D.E."/>
            <person name="Zeng Q."/>
            <person name="Hung C.-Y."/>
            <person name="McMahan C."/>
            <person name="Muszewska A."/>
            <person name="Grynberg M."/>
            <person name="Mandel M.A."/>
            <person name="Kellner E.M."/>
            <person name="Barker B.M."/>
            <person name="Galgiani J.N."/>
            <person name="Orbach M.J."/>
            <person name="Kirkland T.N."/>
            <person name="Cole G.T."/>
            <person name="Henn M.R."/>
            <person name="Birren B.W."/>
            <person name="Taylor J.W."/>
        </authorList>
    </citation>
    <scope>NUCLEOTIDE SEQUENCE [LARGE SCALE GENOMIC DNA]</scope>
    <source>
        <strain evidence="2">RS</strain>
    </source>
</reference>
<organism evidence="1 2">
    <name type="scientific">Coccidioides immitis (strain RS)</name>
    <name type="common">Valley fever fungus</name>
    <dbReference type="NCBI Taxonomy" id="246410"/>
    <lineage>
        <taxon>Eukaryota</taxon>
        <taxon>Fungi</taxon>
        <taxon>Dikarya</taxon>
        <taxon>Ascomycota</taxon>
        <taxon>Pezizomycotina</taxon>
        <taxon>Eurotiomycetes</taxon>
        <taxon>Eurotiomycetidae</taxon>
        <taxon>Onygenales</taxon>
        <taxon>Onygenaceae</taxon>
        <taxon>Coccidioides</taxon>
    </lineage>
</organism>
<dbReference type="OMA" id="WEAHCEG"/>
<gene>
    <name evidence="1" type="ORF">CIMG_12958</name>
</gene>
<proteinExistence type="predicted"/>
<keyword evidence="2" id="KW-1185">Reference proteome</keyword>
<evidence type="ECO:0000313" key="1">
    <source>
        <dbReference type="EMBL" id="KJF60422.1"/>
    </source>
</evidence>
<dbReference type="EMBL" id="GG704912">
    <property type="protein sequence ID" value="KJF60422.1"/>
    <property type="molecule type" value="Genomic_DNA"/>
</dbReference>